<dbReference type="PANTHER" id="PTHR10672:SF39">
    <property type="entry name" value="CLASS II ALDOLASE_ADDUCIN N-TERMINAL DOMAIN-CONTAINING PROTEIN"/>
    <property type="match status" value="1"/>
</dbReference>
<dbReference type="Proteomes" id="UP001465976">
    <property type="component" value="Unassembled WGS sequence"/>
</dbReference>
<comment type="caution">
    <text evidence="3">The sequence shown here is derived from an EMBL/GenBank/DDBJ whole genome shotgun (WGS) entry which is preliminary data.</text>
</comment>
<evidence type="ECO:0000313" key="3">
    <source>
        <dbReference type="EMBL" id="KAL0573752.1"/>
    </source>
</evidence>
<dbReference type="InterPro" id="IPR036409">
    <property type="entry name" value="Aldolase_II/adducin_N_sf"/>
</dbReference>
<feature type="domain" description="Class II aldolase/adducin N-terminal" evidence="2">
    <location>
        <begin position="37"/>
        <end position="244"/>
    </location>
</feature>
<keyword evidence="4" id="KW-1185">Reference proteome</keyword>
<gene>
    <name evidence="3" type="ORF">V5O48_008195</name>
</gene>
<dbReference type="SUPFAM" id="SSF53639">
    <property type="entry name" value="AraD/HMP-PK domain-like"/>
    <property type="match status" value="1"/>
</dbReference>
<dbReference type="EMBL" id="JBAHYK010000468">
    <property type="protein sequence ID" value="KAL0573752.1"/>
    <property type="molecule type" value="Genomic_DNA"/>
</dbReference>
<name>A0ABR3FEJ1_9AGAR</name>
<evidence type="ECO:0000256" key="1">
    <source>
        <dbReference type="SAM" id="SignalP"/>
    </source>
</evidence>
<organism evidence="3 4">
    <name type="scientific">Marasmius crinis-equi</name>
    <dbReference type="NCBI Taxonomy" id="585013"/>
    <lineage>
        <taxon>Eukaryota</taxon>
        <taxon>Fungi</taxon>
        <taxon>Dikarya</taxon>
        <taxon>Basidiomycota</taxon>
        <taxon>Agaricomycotina</taxon>
        <taxon>Agaricomycetes</taxon>
        <taxon>Agaricomycetidae</taxon>
        <taxon>Agaricales</taxon>
        <taxon>Marasmiineae</taxon>
        <taxon>Marasmiaceae</taxon>
        <taxon>Marasmius</taxon>
    </lineage>
</organism>
<feature type="chain" id="PRO_5045438743" description="Class II aldolase/adducin N-terminal domain-containing protein" evidence="1">
    <location>
        <begin position="27"/>
        <end position="300"/>
    </location>
</feature>
<evidence type="ECO:0000313" key="4">
    <source>
        <dbReference type="Proteomes" id="UP001465976"/>
    </source>
</evidence>
<evidence type="ECO:0000259" key="2">
    <source>
        <dbReference type="SMART" id="SM01007"/>
    </source>
</evidence>
<dbReference type="Gene3D" id="3.40.225.10">
    <property type="entry name" value="Class II aldolase/adducin N-terminal domain"/>
    <property type="match status" value="1"/>
</dbReference>
<keyword evidence="1" id="KW-0732">Signal</keyword>
<dbReference type="SMART" id="SM01007">
    <property type="entry name" value="Aldolase_II"/>
    <property type="match status" value="1"/>
</dbReference>
<dbReference type="Pfam" id="PF00596">
    <property type="entry name" value="Aldolase_II"/>
    <property type="match status" value="1"/>
</dbReference>
<dbReference type="PANTHER" id="PTHR10672">
    <property type="entry name" value="ADDUCIN"/>
    <property type="match status" value="1"/>
</dbReference>
<proteinExistence type="predicted"/>
<accession>A0ABR3FEJ1</accession>
<sequence length="300" mass="32118">MMMKASALRLYAYFLVTSLLSIVVETAPSPNVTQVSTDLLDANHRDPDILHFLDIVDPYGHISVRDPDNSSQFIMTFSIAPASATSQALVTYDISNATALHLTFNESVTGANIPPSFNERFIHSQIYASQPNVTSVIHSHTLEVIPFGAVGVGLRAQIGAAGSLGALTNGTPIFDFSSAVPEDSDQLHDLLIKNTELGDALAATFEDGSDVVLMKGHGMALRASSIRQATYRAFYTKQSATVQMQAMLLGGGSASQVGLTVNQAMDAGATNEGQGILDRGWNLWVQQVDQNSLYVNDLRG</sequence>
<dbReference type="InterPro" id="IPR051017">
    <property type="entry name" value="Aldolase-II_Adducin_sf"/>
</dbReference>
<dbReference type="InterPro" id="IPR001303">
    <property type="entry name" value="Aldolase_II/adducin_N"/>
</dbReference>
<feature type="signal peptide" evidence="1">
    <location>
        <begin position="1"/>
        <end position="26"/>
    </location>
</feature>
<reference evidence="3 4" key="1">
    <citation type="submission" date="2024-02" db="EMBL/GenBank/DDBJ databases">
        <title>A draft genome for the cacao thread blight pathogen Marasmius crinis-equi.</title>
        <authorList>
            <person name="Cohen S.P."/>
            <person name="Baruah I.K."/>
            <person name="Amoako-Attah I."/>
            <person name="Bukari Y."/>
            <person name="Meinhardt L.W."/>
            <person name="Bailey B.A."/>
        </authorList>
    </citation>
    <scope>NUCLEOTIDE SEQUENCE [LARGE SCALE GENOMIC DNA]</scope>
    <source>
        <strain evidence="3 4">GH-76</strain>
    </source>
</reference>
<protein>
    <recommendedName>
        <fullName evidence="2">Class II aldolase/adducin N-terminal domain-containing protein</fullName>
    </recommendedName>
</protein>